<comment type="caution">
    <text evidence="2">The sequence shown here is derived from an EMBL/GenBank/DDBJ whole genome shotgun (WGS) entry which is preliminary data.</text>
</comment>
<reference evidence="2 3" key="1">
    <citation type="submission" date="2019-02" db="EMBL/GenBank/DDBJ databases">
        <title>Deep-cultivation of Planctomycetes and their phenomic and genomic characterization uncovers novel biology.</title>
        <authorList>
            <person name="Wiegand S."/>
            <person name="Jogler M."/>
            <person name="Boedeker C."/>
            <person name="Pinto D."/>
            <person name="Vollmers J."/>
            <person name="Rivas-Marin E."/>
            <person name="Kohn T."/>
            <person name="Peeters S.H."/>
            <person name="Heuer A."/>
            <person name="Rast P."/>
            <person name="Oberbeckmann S."/>
            <person name="Bunk B."/>
            <person name="Jeske O."/>
            <person name="Meyerdierks A."/>
            <person name="Storesund J.E."/>
            <person name="Kallscheuer N."/>
            <person name="Luecker S."/>
            <person name="Lage O.M."/>
            <person name="Pohl T."/>
            <person name="Merkel B.J."/>
            <person name="Hornburger P."/>
            <person name="Mueller R.-W."/>
            <person name="Bruemmer F."/>
            <person name="Labrenz M."/>
            <person name="Spormann A.M."/>
            <person name="Op Den Camp H."/>
            <person name="Overmann J."/>
            <person name="Amann R."/>
            <person name="Jetten M.S.M."/>
            <person name="Mascher T."/>
            <person name="Medema M.H."/>
            <person name="Devos D.P."/>
            <person name="Kaster A.-K."/>
            <person name="Ovreas L."/>
            <person name="Rohde M."/>
            <person name="Galperin M.Y."/>
            <person name="Jogler C."/>
        </authorList>
    </citation>
    <scope>NUCLEOTIDE SEQUENCE [LARGE SCALE GENOMIC DNA]</scope>
    <source>
        <strain evidence="2 3">Pan54</strain>
    </source>
</reference>
<sequence length="413" mass="47428" precursor="true">MTLLSRFLLLTFLITSSVQAEDSLGLVTIHSAKARAGHLLMTPEMKLDLPDGEYELRDLDSGLRLSTQIVNQELYVSLSNPWTTRKEKRFEIVRKSPSPESEFQNRVKDGNLEFRYDKRPVLTYNITTDEPPTGANPLYRKSGYLHPVYSPAGHVLTDDFPADHYHQHGIFHAWVKTTIGTKEVDFWNQAKGEGTVLHHRLQNRFAGSQTAGFDTELIHIMAPEKSPRTILKELWKIRIHPHKRYNIWQLKSEQSNDSGGDVTINQYHYGGFAFRGRSEWLGTFQQSGCEMRTDHEDSRENGNHKSARWVVISGPVESNEGDADHSMPRSGLVIMSHPQNFRSPQKVRLHPNKPYFCFCPVVDEEFVLKQGQTLLLNYLVITFDGQISDQDLQEIWQEYSTNIEITLSKPIHE</sequence>
<dbReference type="OrthoDB" id="242375at2"/>
<keyword evidence="1" id="KW-0732">Signal</keyword>
<organism evidence="2 3">
    <name type="scientific">Rubinisphaera italica</name>
    <dbReference type="NCBI Taxonomy" id="2527969"/>
    <lineage>
        <taxon>Bacteria</taxon>
        <taxon>Pseudomonadati</taxon>
        <taxon>Planctomycetota</taxon>
        <taxon>Planctomycetia</taxon>
        <taxon>Planctomycetales</taxon>
        <taxon>Planctomycetaceae</taxon>
        <taxon>Rubinisphaera</taxon>
    </lineage>
</organism>
<evidence type="ECO:0008006" key="4">
    <source>
        <dbReference type="Google" id="ProtNLM"/>
    </source>
</evidence>
<evidence type="ECO:0000313" key="2">
    <source>
        <dbReference type="EMBL" id="TWT59848.1"/>
    </source>
</evidence>
<feature type="chain" id="PRO_5022987588" description="Methane oxygenase PmoA" evidence="1">
    <location>
        <begin position="21"/>
        <end position="413"/>
    </location>
</feature>
<feature type="signal peptide" evidence="1">
    <location>
        <begin position="1"/>
        <end position="20"/>
    </location>
</feature>
<dbReference type="EMBL" id="SJPG01000001">
    <property type="protein sequence ID" value="TWT59848.1"/>
    <property type="molecule type" value="Genomic_DNA"/>
</dbReference>
<name>A0A5C5XAP1_9PLAN</name>
<dbReference type="InterPro" id="IPR029475">
    <property type="entry name" value="DUF6807"/>
</dbReference>
<dbReference type="AlphaFoldDB" id="A0A5C5XAP1"/>
<dbReference type="Proteomes" id="UP000316095">
    <property type="component" value="Unassembled WGS sequence"/>
</dbReference>
<dbReference type="RefSeq" id="WP_146502033.1">
    <property type="nucleotide sequence ID" value="NZ_SJPG01000001.1"/>
</dbReference>
<dbReference type="Pfam" id="PF14100">
    <property type="entry name" value="DUF6807"/>
    <property type="match status" value="1"/>
</dbReference>
<evidence type="ECO:0000256" key="1">
    <source>
        <dbReference type="SAM" id="SignalP"/>
    </source>
</evidence>
<proteinExistence type="predicted"/>
<evidence type="ECO:0000313" key="3">
    <source>
        <dbReference type="Proteomes" id="UP000316095"/>
    </source>
</evidence>
<gene>
    <name evidence="2" type="ORF">Pan54_05590</name>
</gene>
<protein>
    <recommendedName>
        <fullName evidence="4">Methane oxygenase PmoA</fullName>
    </recommendedName>
</protein>
<accession>A0A5C5XAP1</accession>
<keyword evidence="3" id="KW-1185">Reference proteome</keyword>